<dbReference type="Proteomes" id="UP000323324">
    <property type="component" value="Unassembled WGS sequence"/>
</dbReference>
<comment type="caution">
    <text evidence="1">The sequence shown here is derived from an EMBL/GenBank/DDBJ whole genome shotgun (WGS) entry which is preliminary data.</text>
</comment>
<dbReference type="Gene3D" id="3.40.50.150">
    <property type="entry name" value="Vaccinia Virus protein VP39"/>
    <property type="match status" value="1"/>
</dbReference>
<dbReference type="GO" id="GO:0032259">
    <property type="term" value="P:methylation"/>
    <property type="evidence" value="ECO:0007669"/>
    <property type="project" value="UniProtKB-KW"/>
</dbReference>
<proteinExistence type="predicted"/>
<dbReference type="EMBL" id="VSKM01000006">
    <property type="protein sequence ID" value="TYB74512.1"/>
    <property type="molecule type" value="Genomic_DNA"/>
</dbReference>
<evidence type="ECO:0000313" key="1">
    <source>
        <dbReference type="EMBL" id="TYB74512.1"/>
    </source>
</evidence>
<dbReference type="InterPro" id="IPR029063">
    <property type="entry name" value="SAM-dependent_MTases_sf"/>
</dbReference>
<evidence type="ECO:0000313" key="2">
    <source>
        <dbReference type="Proteomes" id="UP000323324"/>
    </source>
</evidence>
<sequence length="463" mass="53533">MTSKAIHSSSFRDPSGYVFTDNGVIKRVINPVYFDQYKQLKSSGFFKTLFKNELLVMHKELSASDDEIIIQPENIPFITYPYEWCFNQYKEAALLTLKLQKFCLEHQFSLKDASAFNITFHNGKAIFIDTLSFDFYQENTPWRAYKQFITHFLGPLVLAHFHGSEMLKLSNNFLDGIPVKTIASLLPFKTKLNPFLYSNIHLLAKFEDKHNEDYKGEAKAAELSKKGQLNIIESLYNYIKKLELKEPSEWGEYYNKTNYTDDAFVLKSTIINQWVASLNTKTLIDVGGNDGTFVRRIAATLQHALVCDIDNNAVDFNYKQIKKNKETYITPFVLDVLNPSAAIGFNNQERQSFIERIAAFKPDVTLALAVIHHMSLSGNVPFKNSAAFFASFSKHLIIEFPERDDSWVQRLLKSKGEFESYFDFYNLDNFIASYSSYYTIVEQKNIEGSKRTLFLLKRKDEYN</sequence>
<dbReference type="GO" id="GO:0008168">
    <property type="term" value="F:methyltransferase activity"/>
    <property type="evidence" value="ECO:0007669"/>
    <property type="project" value="UniProtKB-KW"/>
</dbReference>
<keyword evidence="1" id="KW-0808">Transferase</keyword>
<name>A0A8H2LCY5_9FLAO</name>
<reference evidence="1 2" key="1">
    <citation type="submission" date="2019-08" db="EMBL/GenBank/DDBJ databases">
        <title>Genomes of Antarctic Bizionia species.</title>
        <authorList>
            <person name="Bowman J.P."/>
        </authorList>
    </citation>
    <scope>NUCLEOTIDE SEQUENCE [LARGE SCALE GENOMIC DNA]</scope>
    <source>
        <strain evidence="1 2">HFD</strain>
    </source>
</reference>
<dbReference type="RefSeq" id="WP_148369708.1">
    <property type="nucleotide sequence ID" value="NZ_VSKM01000006.1"/>
</dbReference>
<organism evidence="1 2">
    <name type="scientific">Bizionia saleffrena</name>
    <dbReference type="NCBI Taxonomy" id="291189"/>
    <lineage>
        <taxon>Bacteria</taxon>
        <taxon>Pseudomonadati</taxon>
        <taxon>Bacteroidota</taxon>
        <taxon>Flavobacteriia</taxon>
        <taxon>Flavobacteriales</taxon>
        <taxon>Flavobacteriaceae</taxon>
        <taxon>Bizionia</taxon>
    </lineage>
</organism>
<accession>A0A8H2LCY5</accession>
<dbReference type="AlphaFoldDB" id="A0A8H2LCY5"/>
<gene>
    <name evidence="1" type="ORF">ES676_07530</name>
</gene>
<dbReference type="SUPFAM" id="SSF53335">
    <property type="entry name" value="S-adenosyl-L-methionine-dependent methyltransferases"/>
    <property type="match status" value="1"/>
</dbReference>
<keyword evidence="2" id="KW-1185">Reference proteome</keyword>
<keyword evidence="1" id="KW-0489">Methyltransferase</keyword>
<protein>
    <submittedName>
        <fullName evidence="1">Class I SAM-dependent methyltransferase</fullName>
    </submittedName>
</protein>